<feature type="region of interest" description="Disordered" evidence="1">
    <location>
        <begin position="1"/>
        <end position="33"/>
    </location>
</feature>
<dbReference type="AlphaFoldDB" id="A0A4C1YPZ8"/>
<gene>
    <name evidence="2" type="ORF">EVAR_56956_1</name>
</gene>
<comment type="caution">
    <text evidence="2">The sequence shown here is derived from an EMBL/GenBank/DDBJ whole genome shotgun (WGS) entry which is preliminary data.</text>
</comment>
<accession>A0A4C1YPZ8</accession>
<proteinExistence type="predicted"/>
<reference evidence="2 3" key="1">
    <citation type="journal article" date="2019" name="Commun. Biol.">
        <title>The bagworm genome reveals a unique fibroin gene that provides high tensile strength.</title>
        <authorList>
            <person name="Kono N."/>
            <person name="Nakamura H."/>
            <person name="Ohtoshi R."/>
            <person name="Tomita M."/>
            <person name="Numata K."/>
            <person name="Arakawa K."/>
        </authorList>
    </citation>
    <scope>NUCLEOTIDE SEQUENCE [LARGE SCALE GENOMIC DNA]</scope>
</reference>
<sequence length="150" mass="16485">MGPRSELKTGPGPKLRTELESKTSEGTGLESKEERGLRWTSIDIKYEGIHFIPLLAEVWTLTRWASQPQERAEKRMPGHSLYMNLTARGAHCTMMCGADHSTATVAMIVNSVNTNRQNLQSLSRSLLVTLGATCASAVTAQRSAHEHATH</sequence>
<organism evidence="2 3">
    <name type="scientific">Eumeta variegata</name>
    <name type="common">Bagworm moth</name>
    <name type="synonym">Eumeta japonica</name>
    <dbReference type="NCBI Taxonomy" id="151549"/>
    <lineage>
        <taxon>Eukaryota</taxon>
        <taxon>Metazoa</taxon>
        <taxon>Ecdysozoa</taxon>
        <taxon>Arthropoda</taxon>
        <taxon>Hexapoda</taxon>
        <taxon>Insecta</taxon>
        <taxon>Pterygota</taxon>
        <taxon>Neoptera</taxon>
        <taxon>Endopterygota</taxon>
        <taxon>Lepidoptera</taxon>
        <taxon>Glossata</taxon>
        <taxon>Ditrysia</taxon>
        <taxon>Tineoidea</taxon>
        <taxon>Psychidae</taxon>
        <taxon>Oiketicinae</taxon>
        <taxon>Eumeta</taxon>
    </lineage>
</organism>
<dbReference type="Proteomes" id="UP000299102">
    <property type="component" value="Unassembled WGS sequence"/>
</dbReference>
<evidence type="ECO:0000313" key="2">
    <source>
        <dbReference type="EMBL" id="GBP77220.1"/>
    </source>
</evidence>
<name>A0A4C1YPZ8_EUMVA</name>
<evidence type="ECO:0000313" key="3">
    <source>
        <dbReference type="Proteomes" id="UP000299102"/>
    </source>
</evidence>
<protein>
    <submittedName>
        <fullName evidence="2">Uncharacterized protein</fullName>
    </submittedName>
</protein>
<evidence type="ECO:0000256" key="1">
    <source>
        <dbReference type="SAM" id="MobiDB-lite"/>
    </source>
</evidence>
<keyword evidence="3" id="KW-1185">Reference proteome</keyword>
<dbReference type="EMBL" id="BGZK01001322">
    <property type="protein sequence ID" value="GBP77220.1"/>
    <property type="molecule type" value="Genomic_DNA"/>
</dbReference>